<dbReference type="AlphaFoldDB" id="A0A1F4URX2"/>
<evidence type="ECO:0000313" key="2">
    <source>
        <dbReference type="Proteomes" id="UP000176608"/>
    </source>
</evidence>
<comment type="caution">
    <text evidence="1">The sequence shown here is derived from an EMBL/GenBank/DDBJ whole genome shotgun (WGS) entry which is preliminary data.</text>
</comment>
<sequence length="112" mass="12101">MEDEMAKNGTNGNGAVAPGLSIGEVSLLDIELSDSRIVFTVGFSGTEDPYSYVDDFTEAVEKFCHQVSGRFGPLTIELKAMDFANAEVEDQDEAEEGGQECYVAVPLLDLPF</sequence>
<dbReference type="Proteomes" id="UP000176608">
    <property type="component" value="Unassembled WGS sequence"/>
</dbReference>
<gene>
    <name evidence="1" type="ORF">A2886_01995</name>
</gene>
<evidence type="ECO:0000313" key="1">
    <source>
        <dbReference type="EMBL" id="OGC47540.1"/>
    </source>
</evidence>
<proteinExistence type="predicted"/>
<dbReference type="EMBL" id="MEVA01000006">
    <property type="protein sequence ID" value="OGC47540.1"/>
    <property type="molecule type" value="Genomic_DNA"/>
</dbReference>
<name>A0A1F4URX2_UNCKA</name>
<organism evidence="1 2">
    <name type="scientific">candidate division WWE3 bacterium RIFCSPHIGHO2_01_FULL_42_13</name>
    <dbReference type="NCBI Taxonomy" id="1802617"/>
    <lineage>
        <taxon>Bacteria</taxon>
        <taxon>Katanobacteria</taxon>
    </lineage>
</organism>
<protein>
    <submittedName>
        <fullName evidence="1">Uncharacterized protein</fullName>
    </submittedName>
</protein>
<reference evidence="1 2" key="1">
    <citation type="journal article" date="2016" name="Nat. Commun.">
        <title>Thousands of microbial genomes shed light on interconnected biogeochemical processes in an aquifer system.</title>
        <authorList>
            <person name="Anantharaman K."/>
            <person name="Brown C.T."/>
            <person name="Hug L.A."/>
            <person name="Sharon I."/>
            <person name="Castelle C.J."/>
            <person name="Probst A.J."/>
            <person name="Thomas B.C."/>
            <person name="Singh A."/>
            <person name="Wilkins M.J."/>
            <person name="Karaoz U."/>
            <person name="Brodie E.L."/>
            <person name="Williams K.H."/>
            <person name="Hubbard S.S."/>
            <person name="Banfield J.F."/>
        </authorList>
    </citation>
    <scope>NUCLEOTIDE SEQUENCE [LARGE SCALE GENOMIC DNA]</scope>
</reference>
<accession>A0A1F4URX2</accession>